<feature type="transmembrane region" description="Helical" evidence="6">
    <location>
        <begin position="238"/>
        <end position="264"/>
    </location>
</feature>
<dbReference type="Proteomes" id="UP001595973">
    <property type="component" value="Unassembled WGS sequence"/>
</dbReference>
<accession>A0ABV9KD79</accession>
<evidence type="ECO:0000256" key="2">
    <source>
        <dbReference type="ARBA" id="ARBA00009773"/>
    </source>
</evidence>
<keyword evidence="4 6" id="KW-1133">Transmembrane helix</keyword>
<reference evidence="8" key="1">
    <citation type="journal article" date="2019" name="Int. J. Syst. Evol. Microbiol.">
        <title>The Global Catalogue of Microorganisms (GCM) 10K type strain sequencing project: providing services to taxonomists for standard genome sequencing and annotation.</title>
        <authorList>
            <consortium name="The Broad Institute Genomics Platform"/>
            <consortium name="The Broad Institute Genome Sequencing Center for Infectious Disease"/>
            <person name="Wu L."/>
            <person name="Ma J."/>
        </authorList>
    </citation>
    <scope>NUCLEOTIDE SEQUENCE [LARGE SCALE GENOMIC DNA]</scope>
    <source>
        <strain evidence="8">CGMCC 4.7283</strain>
    </source>
</reference>
<evidence type="ECO:0000313" key="8">
    <source>
        <dbReference type="Proteomes" id="UP001595973"/>
    </source>
</evidence>
<dbReference type="EMBL" id="JBHSGI010000002">
    <property type="protein sequence ID" value="MFC4667953.1"/>
    <property type="molecule type" value="Genomic_DNA"/>
</dbReference>
<name>A0ABV9KD79_9RHOB</name>
<feature type="transmembrane region" description="Helical" evidence="6">
    <location>
        <begin position="59"/>
        <end position="80"/>
    </location>
</feature>
<organism evidence="7 8">
    <name type="scientific">Seohaeicola nanhaiensis</name>
    <dbReference type="NCBI Taxonomy" id="1387282"/>
    <lineage>
        <taxon>Bacteria</taxon>
        <taxon>Pseudomonadati</taxon>
        <taxon>Pseudomonadota</taxon>
        <taxon>Alphaproteobacteria</taxon>
        <taxon>Rhodobacterales</taxon>
        <taxon>Roseobacteraceae</taxon>
        <taxon>Seohaeicola</taxon>
    </lineage>
</organism>
<feature type="transmembrane region" description="Helical" evidence="6">
    <location>
        <begin position="148"/>
        <end position="171"/>
    </location>
</feature>
<evidence type="ECO:0000256" key="6">
    <source>
        <dbReference type="SAM" id="Phobius"/>
    </source>
</evidence>
<dbReference type="RefSeq" id="WP_380716187.1">
    <property type="nucleotide sequence ID" value="NZ_JBHSGI010000002.1"/>
</dbReference>
<proteinExistence type="inferred from homology"/>
<keyword evidence="5 6" id="KW-0472">Membrane</keyword>
<feature type="transmembrane region" description="Helical" evidence="6">
    <location>
        <begin position="307"/>
        <end position="334"/>
    </location>
</feature>
<evidence type="ECO:0000256" key="5">
    <source>
        <dbReference type="ARBA" id="ARBA00023136"/>
    </source>
</evidence>
<comment type="subcellular location">
    <subcellularLocation>
        <location evidence="1">Membrane</location>
        <topology evidence="1">Multi-pass membrane protein</topology>
    </subcellularLocation>
</comment>
<dbReference type="PANTHER" id="PTHR21716">
    <property type="entry name" value="TRANSMEMBRANE PROTEIN"/>
    <property type="match status" value="1"/>
</dbReference>
<keyword evidence="3 6" id="KW-0812">Transmembrane</keyword>
<comment type="caution">
    <text evidence="7">The sequence shown here is derived from an EMBL/GenBank/DDBJ whole genome shotgun (WGS) entry which is preliminary data.</text>
</comment>
<protein>
    <submittedName>
        <fullName evidence="7">AI-2E family transporter</fullName>
    </submittedName>
</protein>
<feature type="transmembrane region" description="Helical" evidence="6">
    <location>
        <begin position="30"/>
        <end position="47"/>
    </location>
</feature>
<evidence type="ECO:0000256" key="3">
    <source>
        <dbReference type="ARBA" id="ARBA00022692"/>
    </source>
</evidence>
<keyword evidence="8" id="KW-1185">Reference proteome</keyword>
<sequence length="350" mass="37536">METTERLARLSLIAIGIVVVLAALDEAEGIFAPLCLALVTGVVLSPLSDFWEKRGFSPAWGAMIGLIVALLAVGAIVLTFQPVIARLVAQAPKVWADMQDVVRDLRGLMRGLSDVSDGVAKAIAPDSGNGPPAASSEEAMAMPSVATALMYAPAILSQILIFAGALFFFLLTRSEIYSWVAVRLTDTGSRVALGQRLRRAERNVARYFLTITLINAGLGTLTALVFETLGVRDAVVWGVLAFLMNFVVYLGPVIFMVVLLFVGVAEFDGAMSVAPAFSYMILNGIEGQFVTPSLIGRNMSVNPLLVFLSLIFGLWLWGPIGGIVAIPLLLWVLVLNDEIKENIPPPPRPD</sequence>
<evidence type="ECO:0000313" key="7">
    <source>
        <dbReference type="EMBL" id="MFC4667953.1"/>
    </source>
</evidence>
<dbReference type="PANTHER" id="PTHR21716:SF16">
    <property type="entry name" value="BLL1467 PROTEIN"/>
    <property type="match status" value="1"/>
</dbReference>
<feature type="transmembrane region" description="Helical" evidence="6">
    <location>
        <begin position="204"/>
        <end position="226"/>
    </location>
</feature>
<gene>
    <name evidence="7" type="ORF">ACFO5X_05250</name>
</gene>
<evidence type="ECO:0000256" key="4">
    <source>
        <dbReference type="ARBA" id="ARBA00022989"/>
    </source>
</evidence>
<feature type="transmembrane region" description="Helical" evidence="6">
    <location>
        <begin position="7"/>
        <end position="24"/>
    </location>
</feature>
<dbReference type="InterPro" id="IPR002549">
    <property type="entry name" value="AI-2E-like"/>
</dbReference>
<comment type="similarity">
    <text evidence="2">Belongs to the autoinducer-2 exporter (AI-2E) (TC 2.A.86) family.</text>
</comment>
<dbReference type="Pfam" id="PF01594">
    <property type="entry name" value="AI-2E_transport"/>
    <property type="match status" value="1"/>
</dbReference>
<evidence type="ECO:0000256" key="1">
    <source>
        <dbReference type="ARBA" id="ARBA00004141"/>
    </source>
</evidence>